<dbReference type="EMBL" id="BEZZ01000955">
    <property type="protein sequence ID" value="GCC37183.1"/>
    <property type="molecule type" value="Genomic_DNA"/>
</dbReference>
<dbReference type="CDD" id="cd13969">
    <property type="entry name" value="ADCK1-like"/>
    <property type="match status" value="1"/>
</dbReference>
<dbReference type="Pfam" id="PF03109">
    <property type="entry name" value="ABC1"/>
    <property type="match status" value="1"/>
</dbReference>
<feature type="region of interest" description="Disordered" evidence="2">
    <location>
        <begin position="1"/>
        <end position="65"/>
    </location>
</feature>
<feature type="domain" description="ABC1 atypical kinase-like" evidence="4">
    <location>
        <begin position="269"/>
        <end position="513"/>
    </location>
</feature>
<comment type="caution">
    <text evidence="5">The sequence shown here is derived from an EMBL/GenBank/DDBJ whole genome shotgun (WGS) entry which is preliminary data.</text>
</comment>
<dbReference type="InterPro" id="IPR051130">
    <property type="entry name" value="Mito_struct-func_regulator"/>
</dbReference>
<dbReference type="PANTHER" id="PTHR43173:SF28">
    <property type="entry name" value="AARF DOMAIN CONTAINING KINASE 5"/>
    <property type="match status" value="1"/>
</dbReference>
<dbReference type="Proteomes" id="UP000287033">
    <property type="component" value="Unassembled WGS sequence"/>
</dbReference>
<evidence type="ECO:0000256" key="3">
    <source>
        <dbReference type="SAM" id="Phobius"/>
    </source>
</evidence>
<dbReference type="OrthoDB" id="427480at2759"/>
<dbReference type="Gene3D" id="1.10.510.10">
    <property type="entry name" value="Transferase(Phosphotransferase) domain 1"/>
    <property type="match status" value="1"/>
</dbReference>
<name>A0A401T3E5_CHIPU</name>
<protein>
    <recommendedName>
        <fullName evidence="4">ABC1 atypical kinase-like domain-containing protein</fullName>
    </recommendedName>
</protein>
<gene>
    <name evidence="5" type="ORF">chiPu_0015684</name>
</gene>
<dbReference type="OMA" id="DVMTTMV"/>
<sequence>MSDRAARPHPAPPPSTRPGGAETQIPTASARAGERRQEKAATRLEDRRARVGGRGQNPAPDDSLQTVTLLGCGRLLKDIEGKSQERQRQRQRQGSMAKETLLRVWLCRHHWTLLQRTRQVPLLPSSIVRRQLSSQPMSYVLRQSLYKKLLLGAVVGVPLAMGAVFSLSDARDRRKMRLLFEGVSRFYRSIYFGIKISTDYWWTINVKLYGKDENSQDFKDAMSACHQRGADLIVEGAIKNSGLYIKLGQGLCAFNHLLPPEYTTTLRILEDKAINRRYKEVDALFLEDFHTTPDKLFKHFEEEPFAAASLSQVHKAELHDGTSVAVKVQFIDLRDRFDGDIMTLEFLLGLVQFMHPKFAFRWVLQDLKGTLAQELDFENEGRNAERCAEDLKHFKFIVIPKVYWEQTSKRILTADYCEGSKITNIEEIEQQGLSLKDVADKLVKTFAEQIFYTGFIHADPHPGNILVRKGPDGKAELVLLDHGLYESLNLKDRITLCKLWRSIILLNDAAMKKFANELGVKDYFLFCEILLQRPINMRETAYQLANMMTREERAYMQDMASNHFDRIIQVLKDLPRPMLLVFRNINTVRCINVILGSPVDRYVLMARSAVKAHSLLTNKYTRGFWRVGALKWLKIKWASLQFEIGLRSESMMMKIISMLVRLFIYFGLIVPDEDLYSYLLE</sequence>
<accession>A0A401T3E5</accession>
<evidence type="ECO:0000313" key="6">
    <source>
        <dbReference type="Proteomes" id="UP000287033"/>
    </source>
</evidence>
<keyword evidence="3" id="KW-0472">Membrane</keyword>
<keyword evidence="3" id="KW-1133">Transmembrane helix</keyword>
<keyword evidence="3" id="KW-0812">Transmembrane</keyword>
<evidence type="ECO:0000259" key="4">
    <source>
        <dbReference type="Pfam" id="PF03109"/>
    </source>
</evidence>
<dbReference type="AlphaFoldDB" id="A0A401T3E5"/>
<proteinExistence type="inferred from homology"/>
<dbReference type="InterPro" id="IPR011009">
    <property type="entry name" value="Kinase-like_dom_sf"/>
</dbReference>
<feature type="compositionally biased region" description="Basic and acidic residues" evidence="2">
    <location>
        <begin position="32"/>
        <end position="49"/>
    </location>
</feature>
<organism evidence="5 6">
    <name type="scientific">Chiloscyllium punctatum</name>
    <name type="common">Brownbanded bambooshark</name>
    <name type="synonym">Hemiscyllium punctatum</name>
    <dbReference type="NCBI Taxonomy" id="137246"/>
    <lineage>
        <taxon>Eukaryota</taxon>
        <taxon>Metazoa</taxon>
        <taxon>Chordata</taxon>
        <taxon>Craniata</taxon>
        <taxon>Vertebrata</taxon>
        <taxon>Chondrichthyes</taxon>
        <taxon>Elasmobranchii</taxon>
        <taxon>Galeomorphii</taxon>
        <taxon>Galeoidea</taxon>
        <taxon>Orectolobiformes</taxon>
        <taxon>Hemiscylliidae</taxon>
        <taxon>Chiloscyllium</taxon>
    </lineage>
</organism>
<keyword evidence="6" id="KW-1185">Reference proteome</keyword>
<evidence type="ECO:0000256" key="1">
    <source>
        <dbReference type="ARBA" id="ARBA00009670"/>
    </source>
</evidence>
<dbReference type="SUPFAM" id="SSF56112">
    <property type="entry name" value="Protein kinase-like (PK-like)"/>
    <property type="match status" value="1"/>
</dbReference>
<reference evidence="5 6" key="1">
    <citation type="journal article" date="2018" name="Nat. Ecol. Evol.">
        <title>Shark genomes provide insights into elasmobranch evolution and the origin of vertebrates.</title>
        <authorList>
            <person name="Hara Y"/>
            <person name="Yamaguchi K"/>
            <person name="Onimaru K"/>
            <person name="Kadota M"/>
            <person name="Koyanagi M"/>
            <person name="Keeley SD"/>
            <person name="Tatsumi K"/>
            <person name="Tanaka K"/>
            <person name="Motone F"/>
            <person name="Kageyama Y"/>
            <person name="Nozu R"/>
            <person name="Adachi N"/>
            <person name="Nishimura O"/>
            <person name="Nakagawa R"/>
            <person name="Tanegashima C"/>
            <person name="Kiyatake I"/>
            <person name="Matsumoto R"/>
            <person name="Murakumo K"/>
            <person name="Nishida K"/>
            <person name="Terakita A"/>
            <person name="Kuratani S"/>
            <person name="Sato K"/>
            <person name="Hyodo S Kuraku.S."/>
        </authorList>
    </citation>
    <scope>NUCLEOTIDE SEQUENCE [LARGE SCALE GENOMIC DNA]</scope>
</reference>
<dbReference type="InterPro" id="IPR004147">
    <property type="entry name" value="ABC1_dom"/>
</dbReference>
<evidence type="ECO:0000313" key="5">
    <source>
        <dbReference type="EMBL" id="GCC37183.1"/>
    </source>
</evidence>
<feature type="transmembrane region" description="Helical" evidence="3">
    <location>
        <begin position="149"/>
        <end position="167"/>
    </location>
</feature>
<evidence type="ECO:0000256" key="2">
    <source>
        <dbReference type="SAM" id="MobiDB-lite"/>
    </source>
</evidence>
<dbReference type="PANTHER" id="PTHR43173">
    <property type="entry name" value="ABC1 FAMILY PROTEIN"/>
    <property type="match status" value="1"/>
</dbReference>
<comment type="similarity">
    <text evidence="1">Belongs to the protein kinase superfamily. ADCK protein kinase family.</text>
</comment>
<dbReference type="STRING" id="137246.A0A401T3E5"/>
<dbReference type="InterPro" id="IPR045307">
    <property type="entry name" value="ADCK1_dom"/>
</dbReference>